<evidence type="ECO:0000313" key="3">
    <source>
        <dbReference type="Proteomes" id="UP000065641"/>
    </source>
</evidence>
<dbReference type="AlphaFoldDB" id="A0A0S2KHE4"/>
<keyword evidence="3" id="KW-1185">Reference proteome</keyword>
<dbReference type="SUPFAM" id="SSF56219">
    <property type="entry name" value="DNase I-like"/>
    <property type="match status" value="1"/>
</dbReference>
<gene>
    <name evidence="2" type="ORF">PS2015_2759</name>
</gene>
<proteinExistence type="predicted"/>
<reference evidence="2 3" key="1">
    <citation type="submission" date="2015-11" db="EMBL/GenBank/DDBJ databases">
        <authorList>
            <person name="Zhang Y."/>
            <person name="Guo Z."/>
        </authorList>
    </citation>
    <scope>NUCLEOTIDE SEQUENCE [LARGE SCALE GENOMIC DNA]</scope>
    <source>
        <strain evidence="2 3">KCTC 32221</strain>
    </source>
</reference>
<dbReference type="PROSITE" id="PS51257">
    <property type="entry name" value="PROKAR_LIPOPROTEIN"/>
    <property type="match status" value="1"/>
</dbReference>
<dbReference type="Gene3D" id="3.60.10.10">
    <property type="entry name" value="Endonuclease/exonuclease/phosphatase"/>
    <property type="match status" value="1"/>
</dbReference>
<evidence type="ECO:0000256" key="1">
    <source>
        <dbReference type="SAM" id="SignalP"/>
    </source>
</evidence>
<dbReference type="STRING" id="1249552.PS2015_2759"/>
<evidence type="ECO:0008006" key="4">
    <source>
        <dbReference type="Google" id="ProtNLM"/>
    </source>
</evidence>
<evidence type="ECO:0000313" key="2">
    <source>
        <dbReference type="EMBL" id="ALO47391.1"/>
    </source>
</evidence>
<sequence length="328" mass="34789" precursor="true">MLSRAITTAFLAWLLTSCAGNNSSSGSSAGMTLRVMTFNTGTPACEESADARYSCAHAAIADEWYGNGLSFIAILEDTRVFFAATRPDIVGFQEIFHPGECPEIPPEYHTGFICENWQPGDPTVAQHVLGPDYQIACHPGRPDKCLAVRMGFGRIQGCGSAICLNHLDAGSVDGCGGGTRIARGLIEVADGSQLTVVNIHGTSGRSPNDQTCRVAQFDQVFVDILDGSGQPAANGDRNIVLGDLNTDPGRGAAIDPSARRWTDFVGTGRTFNQISDAGPLTEPTYANAFNIDHVASDAFVGNCFTGQPTQITAFDHMPIICDLSPFPP</sequence>
<accession>A0A0S2KHE4</accession>
<dbReference type="EMBL" id="CP013189">
    <property type="protein sequence ID" value="ALO47391.1"/>
    <property type="molecule type" value="Genomic_DNA"/>
</dbReference>
<dbReference type="InterPro" id="IPR036691">
    <property type="entry name" value="Endo/exonu/phosph_ase_sf"/>
</dbReference>
<dbReference type="Proteomes" id="UP000065641">
    <property type="component" value="Chromosome"/>
</dbReference>
<organism evidence="2 3">
    <name type="scientific">Pseudohongiella spirulinae</name>
    <dbReference type="NCBI Taxonomy" id="1249552"/>
    <lineage>
        <taxon>Bacteria</taxon>
        <taxon>Pseudomonadati</taxon>
        <taxon>Pseudomonadota</taxon>
        <taxon>Gammaproteobacteria</taxon>
        <taxon>Pseudomonadales</taxon>
        <taxon>Pseudohongiellaceae</taxon>
        <taxon>Pseudohongiella</taxon>
    </lineage>
</organism>
<feature type="chain" id="PRO_5006601649" description="Endonuclease/exonuclease/phosphatase domain-containing protein" evidence="1">
    <location>
        <begin position="20"/>
        <end position="328"/>
    </location>
</feature>
<keyword evidence="1" id="KW-0732">Signal</keyword>
<dbReference type="KEGG" id="pspi:PS2015_2759"/>
<protein>
    <recommendedName>
        <fullName evidence="4">Endonuclease/exonuclease/phosphatase domain-containing protein</fullName>
    </recommendedName>
</protein>
<name>A0A0S2KHE4_9GAMM</name>
<feature type="signal peptide" evidence="1">
    <location>
        <begin position="1"/>
        <end position="19"/>
    </location>
</feature>